<protein>
    <submittedName>
        <fullName evidence="3">Methyltransferase FkbM</fullName>
    </submittedName>
</protein>
<evidence type="ECO:0000256" key="1">
    <source>
        <dbReference type="SAM" id="Phobius"/>
    </source>
</evidence>
<dbReference type="EMBL" id="MCGO01000010">
    <property type="protein sequence ID" value="ORY49170.1"/>
    <property type="molecule type" value="Genomic_DNA"/>
</dbReference>
<evidence type="ECO:0000313" key="4">
    <source>
        <dbReference type="Proteomes" id="UP000193642"/>
    </source>
</evidence>
<reference evidence="3 4" key="1">
    <citation type="submission" date="2016-07" db="EMBL/GenBank/DDBJ databases">
        <title>Pervasive Adenine N6-methylation of Active Genes in Fungi.</title>
        <authorList>
            <consortium name="DOE Joint Genome Institute"/>
            <person name="Mondo S.J."/>
            <person name="Dannebaum R.O."/>
            <person name="Kuo R.C."/>
            <person name="Labutti K."/>
            <person name="Haridas S."/>
            <person name="Kuo A."/>
            <person name="Salamov A."/>
            <person name="Ahrendt S.R."/>
            <person name="Lipzen A."/>
            <person name="Sullivan W."/>
            <person name="Andreopoulos W.B."/>
            <person name="Clum A."/>
            <person name="Lindquist E."/>
            <person name="Daum C."/>
            <person name="Ramamoorthy G.K."/>
            <person name="Gryganskyi A."/>
            <person name="Culley D."/>
            <person name="Magnuson J.K."/>
            <person name="James T.Y."/>
            <person name="O'Malley M.A."/>
            <person name="Stajich J.E."/>
            <person name="Spatafora J.W."/>
            <person name="Visel A."/>
            <person name="Grigoriev I.V."/>
        </authorList>
    </citation>
    <scope>NUCLEOTIDE SEQUENCE [LARGE SCALE GENOMIC DNA]</scope>
    <source>
        <strain evidence="3 4">JEL800</strain>
    </source>
</reference>
<dbReference type="SUPFAM" id="SSF53335">
    <property type="entry name" value="S-adenosyl-L-methionine-dependent methyltransferases"/>
    <property type="match status" value="1"/>
</dbReference>
<comment type="caution">
    <text evidence="3">The sequence shown here is derived from an EMBL/GenBank/DDBJ whole genome shotgun (WGS) entry which is preliminary data.</text>
</comment>
<keyword evidence="1" id="KW-0812">Transmembrane</keyword>
<dbReference type="GO" id="GO:0032259">
    <property type="term" value="P:methylation"/>
    <property type="evidence" value="ECO:0007669"/>
    <property type="project" value="UniProtKB-KW"/>
</dbReference>
<gene>
    <name evidence="3" type="ORF">BCR33DRAFT_763585</name>
</gene>
<organism evidence="3 4">
    <name type="scientific">Rhizoclosmatium globosum</name>
    <dbReference type="NCBI Taxonomy" id="329046"/>
    <lineage>
        <taxon>Eukaryota</taxon>
        <taxon>Fungi</taxon>
        <taxon>Fungi incertae sedis</taxon>
        <taxon>Chytridiomycota</taxon>
        <taxon>Chytridiomycota incertae sedis</taxon>
        <taxon>Chytridiomycetes</taxon>
        <taxon>Chytridiales</taxon>
        <taxon>Chytriomycetaceae</taxon>
        <taxon>Rhizoclosmatium</taxon>
    </lineage>
</organism>
<feature type="transmembrane region" description="Helical" evidence="1">
    <location>
        <begin position="12"/>
        <end position="33"/>
    </location>
</feature>
<feature type="domain" description="Methyltransferase FkbM" evidence="2">
    <location>
        <begin position="119"/>
        <end position="280"/>
    </location>
</feature>
<dbReference type="AlphaFoldDB" id="A0A1Y2CQ67"/>
<dbReference type="InterPro" id="IPR052514">
    <property type="entry name" value="SAM-dependent_MTase"/>
</dbReference>
<dbReference type="InterPro" id="IPR006342">
    <property type="entry name" value="FkbM_mtfrase"/>
</dbReference>
<keyword evidence="3" id="KW-0489">Methyltransferase</keyword>
<sequence>MKTKSNITWGRFLTVFLTGSAVTYFCLVGVPPLSKHVTKSSKASLPKFEECCPKGQSVNFTSQDPAFSMCLYPWDQDMHISNSVYRSGGNADVTFESPVRKWILETLAKNTDHNAVVLDIGANIGLHALFFGNAGYKTHVFEPVKSNFKLLQCSSGSNEVLAKNMVLNNIALGTVAGHTCILVQQGNFGSGQLGSGTQCDPENLVEVQRLDEYLIKHKIRPYLIKIDVEGFELKALKPAKELFKKHPPAFIYTEFAPGNLRGTGEDPAAYLDFFYDLGYSLHWWRHDKPVLKGDDKYKALVNGGLEDIHFYQPKAKL</sequence>
<name>A0A1Y2CQ67_9FUNG</name>
<evidence type="ECO:0000313" key="3">
    <source>
        <dbReference type="EMBL" id="ORY49170.1"/>
    </source>
</evidence>
<dbReference type="Gene3D" id="3.40.50.150">
    <property type="entry name" value="Vaccinia Virus protein VP39"/>
    <property type="match status" value="1"/>
</dbReference>
<dbReference type="OrthoDB" id="2108639at2759"/>
<dbReference type="GO" id="GO:0008168">
    <property type="term" value="F:methyltransferase activity"/>
    <property type="evidence" value="ECO:0007669"/>
    <property type="project" value="UniProtKB-KW"/>
</dbReference>
<evidence type="ECO:0000259" key="2">
    <source>
        <dbReference type="Pfam" id="PF05050"/>
    </source>
</evidence>
<dbReference type="Pfam" id="PF05050">
    <property type="entry name" value="Methyltransf_21"/>
    <property type="match status" value="1"/>
</dbReference>
<keyword evidence="1" id="KW-1133">Transmembrane helix</keyword>
<keyword evidence="1" id="KW-0472">Membrane</keyword>
<keyword evidence="3" id="KW-0808">Transferase</keyword>
<dbReference type="InterPro" id="IPR029063">
    <property type="entry name" value="SAM-dependent_MTases_sf"/>
</dbReference>
<dbReference type="Proteomes" id="UP000193642">
    <property type="component" value="Unassembled WGS sequence"/>
</dbReference>
<dbReference type="PANTHER" id="PTHR34203">
    <property type="entry name" value="METHYLTRANSFERASE, FKBM FAMILY PROTEIN"/>
    <property type="match status" value="1"/>
</dbReference>
<dbReference type="PANTHER" id="PTHR34203:SF15">
    <property type="entry name" value="SLL1173 PROTEIN"/>
    <property type="match status" value="1"/>
</dbReference>
<dbReference type="NCBIfam" id="TIGR01444">
    <property type="entry name" value="fkbM_fam"/>
    <property type="match status" value="1"/>
</dbReference>
<proteinExistence type="predicted"/>
<accession>A0A1Y2CQ67</accession>
<keyword evidence="4" id="KW-1185">Reference proteome</keyword>